<gene>
    <name evidence="1" type="ordered locus">TUZN_1099</name>
</gene>
<accession>F2L097</accession>
<dbReference type="OrthoDB" id="288304at2157"/>
<evidence type="ECO:0000313" key="2">
    <source>
        <dbReference type="Proteomes" id="UP000008138"/>
    </source>
</evidence>
<keyword evidence="2" id="KW-1185">Reference proteome</keyword>
<dbReference type="KEGG" id="tuz:TUZN_1099"/>
<dbReference type="eggNOG" id="arCOG02065">
    <property type="taxonomic scope" value="Archaea"/>
</dbReference>
<dbReference type="PANTHER" id="PTHR34655:SF1">
    <property type="match status" value="1"/>
</dbReference>
<proteinExistence type="predicted"/>
<dbReference type="PANTHER" id="PTHR34655">
    <property type="entry name" value="CONSERVED WITHIN P. AEROPHILUM"/>
    <property type="match status" value="1"/>
</dbReference>
<reference key="2">
    <citation type="submission" date="2011-03" db="EMBL/GenBank/DDBJ databases">
        <title>Complete genome sequence of the thermoacidophilic crenarchaeon Thermoproteus uzoniensis 768-20.</title>
        <authorList>
            <person name="Mardanov A.V."/>
            <person name="Gumerov V.M."/>
            <person name="Beletsky A.V."/>
            <person name="Prokofeva M.I."/>
            <person name="Bonch-Osmolovskaya E.A."/>
            <person name="Ravin N.V."/>
            <person name="Skryabin K.G."/>
        </authorList>
    </citation>
    <scope>NUCLEOTIDE SEQUENCE</scope>
    <source>
        <strain>768-20</strain>
    </source>
</reference>
<dbReference type="AlphaFoldDB" id="F2L097"/>
<dbReference type="Gene3D" id="3.40.1260.10">
    <property type="entry name" value="DsrEFH-like"/>
    <property type="match status" value="1"/>
</dbReference>
<dbReference type="EMBL" id="CP002590">
    <property type="protein sequence ID" value="AEA12579.1"/>
    <property type="molecule type" value="Genomic_DNA"/>
</dbReference>
<dbReference type="Pfam" id="PF02635">
    <property type="entry name" value="DsrE"/>
    <property type="match status" value="1"/>
</dbReference>
<sequence length="124" mass="13515">MKVGVIITSEDPVKLYEAGTYIATELARGNEVLVFATGRAVLALAGRSNWPESPELKTMRELHVTWQELFAAAKPMGLKIIACETAGRIFGVSEDDYKALGLVDAVSSMYTFLEEVGDGRIVTF</sequence>
<organism evidence="1 2">
    <name type="scientific">Thermoproteus uzoniensis (strain 768-20)</name>
    <dbReference type="NCBI Taxonomy" id="999630"/>
    <lineage>
        <taxon>Archaea</taxon>
        <taxon>Thermoproteota</taxon>
        <taxon>Thermoprotei</taxon>
        <taxon>Thermoproteales</taxon>
        <taxon>Thermoproteaceae</taxon>
        <taxon>Thermoproteus</taxon>
    </lineage>
</organism>
<dbReference type="SUPFAM" id="SSF75169">
    <property type="entry name" value="DsrEFH-like"/>
    <property type="match status" value="1"/>
</dbReference>
<dbReference type="STRING" id="999630.TUZN_1099"/>
<protein>
    <submittedName>
        <fullName evidence="1">Uncharacterized protein</fullName>
    </submittedName>
</protein>
<dbReference type="InterPro" id="IPR003787">
    <property type="entry name" value="Sulphur_relay_DsrE/F-like"/>
</dbReference>
<dbReference type="HOGENOM" id="CLU_1998823_0_0_2"/>
<dbReference type="GeneID" id="10360628"/>
<dbReference type="RefSeq" id="WP_013679915.1">
    <property type="nucleotide sequence ID" value="NC_015315.1"/>
</dbReference>
<name>F2L097_THEU7</name>
<dbReference type="Proteomes" id="UP000008138">
    <property type="component" value="Chromosome"/>
</dbReference>
<reference evidence="1 2" key="1">
    <citation type="journal article" date="2011" name="J. Bacteriol.">
        <title>Complete genome sequence of the thermoacidophilic crenarchaeon Thermoproteus uzoniensis 768-20.</title>
        <authorList>
            <person name="Mardanov A.V."/>
            <person name="Gumerov V.M."/>
            <person name="Beletsky A.V."/>
            <person name="Prokofeva M.I."/>
            <person name="Bonch-Osmolovskaya E.A."/>
            <person name="Ravin N.V."/>
            <person name="Skryabin K.G."/>
        </authorList>
    </citation>
    <scope>NUCLEOTIDE SEQUENCE [LARGE SCALE GENOMIC DNA]</scope>
    <source>
        <strain evidence="1 2">768-20</strain>
    </source>
</reference>
<dbReference type="InterPro" id="IPR027396">
    <property type="entry name" value="DsrEFH-like"/>
</dbReference>
<evidence type="ECO:0000313" key="1">
    <source>
        <dbReference type="EMBL" id="AEA12579.1"/>
    </source>
</evidence>